<reference evidence="1 2" key="1">
    <citation type="journal article" date="2019" name="Commun. Biol.">
        <title>The bagworm genome reveals a unique fibroin gene that provides high tensile strength.</title>
        <authorList>
            <person name="Kono N."/>
            <person name="Nakamura H."/>
            <person name="Ohtoshi R."/>
            <person name="Tomita M."/>
            <person name="Numata K."/>
            <person name="Arakawa K."/>
        </authorList>
    </citation>
    <scope>NUCLEOTIDE SEQUENCE [LARGE SCALE GENOMIC DNA]</scope>
</reference>
<comment type="caution">
    <text evidence="1">The sequence shown here is derived from an EMBL/GenBank/DDBJ whole genome shotgun (WGS) entry which is preliminary data.</text>
</comment>
<gene>
    <name evidence="1" type="ORF">EVAR_80621_1</name>
</gene>
<name>A0A4C1ZYT5_EUMVA</name>
<sequence length="147" mass="16773">MMYVNGLTGIAQWRMFECYIVRDPRCIRLTRIRPDILHLCNAIDVKNFRFCSSEPYIPQNMVGLTMAIARGKTAALDVVRIETKTKPYGSYDIEIYGSQNLQSLNRTIRIGKKRKTGVMKYRGLVIAAGREVTSRKIAKDVSVKINI</sequence>
<organism evidence="1 2">
    <name type="scientific">Eumeta variegata</name>
    <name type="common">Bagworm moth</name>
    <name type="synonym">Eumeta japonica</name>
    <dbReference type="NCBI Taxonomy" id="151549"/>
    <lineage>
        <taxon>Eukaryota</taxon>
        <taxon>Metazoa</taxon>
        <taxon>Ecdysozoa</taxon>
        <taxon>Arthropoda</taxon>
        <taxon>Hexapoda</taxon>
        <taxon>Insecta</taxon>
        <taxon>Pterygota</taxon>
        <taxon>Neoptera</taxon>
        <taxon>Endopterygota</taxon>
        <taxon>Lepidoptera</taxon>
        <taxon>Glossata</taxon>
        <taxon>Ditrysia</taxon>
        <taxon>Tineoidea</taxon>
        <taxon>Psychidae</taxon>
        <taxon>Oiketicinae</taxon>
        <taxon>Eumeta</taxon>
    </lineage>
</organism>
<evidence type="ECO:0000313" key="2">
    <source>
        <dbReference type="Proteomes" id="UP000299102"/>
    </source>
</evidence>
<dbReference type="EMBL" id="BGZK01002319">
    <property type="protein sequence ID" value="GBP92898.1"/>
    <property type="molecule type" value="Genomic_DNA"/>
</dbReference>
<accession>A0A4C1ZYT5</accession>
<evidence type="ECO:0000313" key="1">
    <source>
        <dbReference type="EMBL" id="GBP92898.1"/>
    </source>
</evidence>
<proteinExistence type="predicted"/>
<dbReference type="AlphaFoldDB" id="A0A4C1ZYT5"/>
<dbReference type="Proteomes" id="UP000299102">
    <property type="component" value="Unassembled WGS sequence"/>
</dbReference>
<protein>
    <submittedName>
        <fullName evidence="1">Uncharacterized protein</fullName>
    </submittedName>
</protein>
<keyword evidence="2" id="KW-1185">Reference proteome</keyword>